<dbReference type="PANTHER" id="PTHR10519">
    <property type="entry name" value="GABA-B RECEPTOR"/>
    <property type="match status" value="1"/>
</dbReference>
<evidence type="ECO:0000256" key="5">
    <source>
        <dbReference type="ARBA" id="ARBA00023136"/>
    </source>
</evidence>
<keyword evidence="6" id="KW-0675">Receptor</keyword>
<evidence type="ECO:0000256" key="3">
    <source>
        <dbReference type="ARBA" id="ARBA00022989"/>
    </source>
</evidence>
<dbReference type="EMBL" id="HBIM01003174">
    <property type="protein sequence ID" value="CAE0404649.1"/>
    <property type="molecule type" value="Transcribed_RNA"/>
</dbReference>
<dbReference type="InterPro" id="IPR017978">
    <property type="entry name" value="GPCR_3_C"/>
</dbReference>
<dbReference type="GO" id="GO:0004965">
    <property type="term" value="F:G protein-coupled GABA receptor activity"/>
    <property type="evidence" value="ECO:0007669"/>
    <property type="project" value="InterPro"/>
</dbReference>
<dbReference type="InterPro" id="IPR028082">
    <property type="entry name" value="Peripla_BP_I"/>
</dbReference>
<sequence length="470" mass="52845">MQTVLENNPTVVVPMEFSYMESRFWEELVDENRFRNITYVSGDGTPVQISYLLRDYAQGLVGQVPYEMGYEAVRVVLDVLLRNKVPEKDIIGTNVISHTKIPYVLPELVMDYNLIEGLKYIGYICFGMVALCSVAVSVWTYKFREVYVVKASQPIFLIMISSGVFILSSSILPLSMDDEDHLFSSEDEHSSYATAVCMGVPWLACTGFAITFAAMFSKTWRINKLMNNNSNFRRVQVKEKDVLVPFFALLLANIIVLVPWTIVDPLMYERNDFSGTDGWNRVIASYGACRSNNPTPFLAALLVINMGVLIVANWQAYRARHLESEFAESKFIALTMASLFQASLLGLPTLFLVRDNPPAFYLLLVFLIFVLCMVILLLVFLPKILAAYSFSHMTRAEQTTFMRERVRMSSKGGSTKNSSGPISGLSGDMMTGSFHDFPSKRGRETGETMAGQEKAPPVRINENVTAIPEH</sequence>
<feature type="transmembrane region" description="Helical" evidence="9">
    <location>
        <begin position="120"/>
        <end position="141"/>
    </location>
</feature>
<evidence type="ECO:0000259" key="10">
    <source>
        <dbReference type="PROSITE" id="PS50259"/>
    </source>
</evidence>
<dbReference type="PANTHER" id="PTHR10519:SF20">
    <property type="entry name" value="G-PROTEIN COUPLED RECEPTOR 156-RELATED"/>
    <property type="match status" value="1"/>
</dbReference>
<dbReference type="SUPFAM" id="SSF53822">
    <property type="entry name" value="Periplasmic binding protein-like I"/>
    <property type="match status" value="1"/>
</dbReference>
<feature type="transmembrane region" description="Helical" evidence="9">
    <location>
        <begin position="331"/>
        <end position="353"/>
    </location>
</feature>
<feature type="transmembrane region" description="Helical" evidence="9">
    <location>
        <begin position="359"/>
        <end position="381"/>
    </location>
</feature>
<evidence type="ECO:0000313" key="11">
    <source>
        <dbReference type="EMBL" id="CAE0404649.1"/>
    </source>
</evidence>
<evidence type="ECO:0000256" key="6">
    <source>
        <dbReference type="ARBA" id="ARBA00023170"/>
    </source>
</evidence>
<dbReference type="CDD" id="cd15047">
    <property type="entry name" value="7tmC_GABA-B-like"/>
    <property type="match status" value="1"/>
</dbReference>
<keyword evidence="2 9" id="KW-0812">Transmembrane</keyword>
<dbReference type="InterPro" id="IPR002455">
    <property type="entry name" value="GPCR3_GABA-B"/>
</dbReference>
<evidence type="ECO:0000256" key="4">
    <source>
        <dbReference type="ARBA" id="ARBA00023040"/>
    </source>
</evidence>
<keyword evidence="8" id="KW-0807">Transducer</keyword>
<dbReference type="Gene3D" id="3.40.50.2300">
    <property type="match status" value="1"/>
</dbReference>
<dbReference type="GO" id="GO:0038039">
    <property type="term" value="C:G protein-coupled receptor heterodimeric complex"/>
    <property type="evidence" value="ECO:0007669"/>
    <property type="project" value="TreeGrafter"/>
</dbReference>
<feature type="domain" description="G-protein coupled receptors family 3 profile" evidence="10">
    <location>
        <begin position="194"/>
        <end position="384"/>
    </location>
</feature>
<keyword evidence="3 9" id="KW-1133">Transmembrane helix</keyword>
<dbReference type="PROSITE" id="PS50259">
    <property type="entry name" value="G_PROTEIN_RECEP_F3_4"/>
    <property type="match status" value="1"/>
</dbReference>
<keyword evidence="4" id="KW-0297">G-protein coupled receptor</keyword>
<proteinExistence type="predicted"/>
<dbReference type="Pfam" id="PF00003">
    <property type="entry name" value="7tm_3"/>
    <property type="match status" value="1"/>
</dbReference>
<keyword evidence="7" id="KW-0325">Glycoprotein</keyword>
<feature type="transmembrane region" description="Helical" evidence="9">
    <location>
        <begin position="297"/>
        <end position="319"/>
    </location>
</feature>
<feature type="transmembrane region" description="Helical" evidence="9">
    <location>
        <begin position="153"/>
        <end position="172"/>
    </location>
</feature>
<name>A0A7S3KZT1_9STRA</name>
<evidence type="ECO:0000256" key="9">
    <source>
        <dbReference type="SAM" id="Phobius"/>
    </source>
</evidence>
<dbReference type="AlphaFoldDB" id="A0A7S3KZT1"/>
<feature type="transmembrane region" description="Helical" evidence="9">
    <location>
        <begin position="192"/>
        <end position="216"/>
    </location>
</feature>
<protein>
    <recommendedName>
        <fullName evidence="10">G-protein coupled receptors family 3 profile domain-containing protein</fullName>
    </recommendedName>
</protein>
<evidence type="ECO:0000256" key="8">
    <source>
        <dbReference type="ARBA" id="ARBA00023224"/>
    </source>
</evidence>
<accession>A0A7S3KZT1</accession>
<feature type="transmembrane region" description="Helical" evidence="9">
    <location>
        <begin position="242"/>
        <end position="263"/>
    </location>
</feature>
<reference evidence="11" key="1">
    <citation type="submission" date="2021-01" db="EMBL/GenBank/DDBJ databases">
        <authorList>
            <person name="Corre E."/>
            <person name="Pelletier E."/>
            <person name="Niang G."/>
            <person name="Scheremetjew M."/>
            <person name="Finn R."/>
            <person name="Kale V."/>
            <person name="Holt S."/>
            <person name="Cochrane G."/>
            <person name="Meng A."/>
            <person name="Brown T."/>
            <person name="Cohen L."/>
        </authorList>
    </citation>
    <scope>NUCLEOTIDE SEQUENCE</scope>
    <source>
        <strain evidence="11">CCMP127</strain>
    </source>
</reference>
<evidence type="ECO:0000256" key="2">
    <source>
        <dbReference type="ARBA" id="ARBA00022692"/>
    </source>
</evidence>
<comment type="subcellular location">
    <subcellularLocation>
        <location evidence="1">Membrane</location>
        <topology evidence="1">Multi-pass membrane protein</topology>
    </subcellularLocation>
</comment>
<evidence type="ECO:0000256" key="1">
    <source>
        <dbReference type="ARBA" id="ARBA00004141"/>
    </source>
</evidence>
<organism evidence="11">
    <name type="scientific">Amphora coffeiformis</name>
    <dbReference type="NCBI Taxonomy" id="265554"/>
    <lineage>
        <taxon>Eukaryota</taxon>
        <taxon>Sar</taxon>
        <taxon>Stramenopiles</taxon>
        <taxon>Ochrophyta</taxon>
        <taxon>Bacillariophyta</taxon>
        <taxon>Bacillariophyceae</taxon>
        <taxon>Bacillariophycidae</taxon>
        <taxon>Thalassiophysales</taxon>
        <taxon>Catenulaceae</taxon>
        <taxon>Amphora</taxon>
    </lineage>
</organism>
<evidence type="ECO:0000256" key="7">
    <source>
        <dbReference type="ARBA" id="ARBA00023180"/>
    </source>
</evidence>
<gene>
    <name evidence="11" type="ORF">ACOF00016_LOCUS2754</name>
</gene>
<keyword evidence="5 9" id="KW-0472">Membrane</keyword>